<evidence type="ECO:0000256" key="3">
    <source>
        <dbReference type="ARBA" id="ARBA00022296"/>
    </source>
</evidence>
<dbReference type="RefSeq" id="WP_061095078.1">
    <property type="nucleotide sequence ID" value="NZ_CP014323.1"/>
</dbReference>
<sequence length="309" mass="36034">MFSHYFKNIVPFRYEVEGDAISEEMLFDFIPQLKHVPIKASQKEAVGFSSIVGFENDKQYIHSIDGWILLSMTFQKKNIKKSLLSRKFNELKILTNENNIKMGKAKLTQEEEEELRAKVYLELLTEAQPDEDYLNIIIDTYSKYIYLSNDKAKYQKVFTNLMRKGIESFSMSNFNPHGVGLHLTQWLYKPTENLPSEISLEDSTFLTSEQSARARLTKQDLHSDEIQVLINHGKKCSSLGISFLERLSLTLHESCKVSKVKFSDQLMAEVREVEEPSSRFDEMLPFWEVMCSEFSSFYEWLDKILEQPV</sequence>
<comment type="subcellular location">
    <subcellularLocation>
        <location evidence="1">Cytoplasm</location>
        <location evidence="1">Nucleoid</location>
    </subcellularLocation>
</comment>
<dbReference type="GO" id="GO:0003690">
    <property type="term" value="F:double-stranded DNA binding"/>
    <property type="evidence" value="ECO:0007669"/>
    <property type="project" value="TreeGrafter"/>
</dbReference>
<comment type="similarity">
    <text evidence="2">Belongs to the RdgC family.</text>
</comment>
<keyword evidence="4" id="KW-0963">Cytoplasm</keyword>
<evidence type="ECO:0000313" key="7">
    <source>
        <dbReference type="Proteomes" id="UP000063991"/>
    </source>
</evidence>
<evidence type="ECO:0000256" key="2">
    <source>
        <dbReference type="ARBA" id="ARBA00008657"/>
    </source>
</evidence>
<dbReference type="InterPro" id="IPR007476">
    <property type="entry name" value="RdgC"/>
</dbReference>
<dbReference type="GO" id="GO:0043590">
    <property type="term" value="C:bacterial nucleoid"/>
    <property type="evidence" value="ECO:0007669"/>
    <property type="project" value="TreeGrafter"/>
</dbReference>
<dbReference type="PANTHER" id="PTHR38103">
    <property type="entry name" value="RECOMBINATION-ASSOCIATED PROTEIN RDGC"/>
    <property type="match status" value="1"/>
</dbReference>
<dbReference type="GO" id="GO:0006310">
    <property type="term" value="P:DNA recombination"/>
    <property type="evidence" value="ECO:0007669"/>
    <property type="project" value="UniProtKB-KW"/>
</dbReference>
<keyword evidence="5" id="KW-0233">DNA recombination</keyword>
<evidence type="ECO:0000256" key="5">
    <source>
        <dbReference type="ARBA" id="ARBA00023172"/>
    </source>
</evidence>
<dbReference type="Pfam" id="PF04381">
    <property type="entry name" value="RdgC"/>
    <property type="match status" value="1"/>
</dbReference>
<evidence type="ECO:0000256" key="1">
    <source>
        <dbReference type="ARBA" id="ARBA00004453"/>
    </source>
</evidence>
<name>A0A126Q248_ALTMA</name>
<proteinExistence type="inferred from homology"/>
<gene>
    <name evidence="6" type="ORF">AVL55_10385</name>
</gene>
<evidence type="ECO:0000256" key="4">
    <source>
        <dbReference type="ARBA" id="ARBA00022490"/>
    </source>
</evidence>
<dbReference type="EMBL" id="CP014323">
    <property type="protein sequence ID" value="AMJ98539.1"/>
    <property type="molecule type" value="Genomic_DNA"/>
</dbReference>
<dbReference type="PANTHER" id="PTHR38103:SF1">
    <property type="entry name" value="RECOMBINATION-ASSOCIATED PROTEIN RDGC"/>
    <property type="match status" value="1"/>
</dbReference>
<dbReference type="OrthoDB" id="6378899at2"/>
<reference evidence="6 7" key="1">
    <citation type="submission" date="2015-12" db="EMBL/GenBank/DDBJ databases">
        <authorList>
            <person name="Shamseldin A."/>
            <person name="Moawad H."/>
            <person name="Abd El-Rahim W.M."/>
            <person name="Sadowsky M.J."/>
        </authorList>
    </citation>
    <scope>NUCLEOTIDE SEQUENCE [LARGE SCALE GENOMIC DNA]</scope>
    <source>
        <strain evidence="6 7">D7</strain>
    </source>
</reference>
<organism evidence="6 7">
    <name type="scientific">Alteromonas macleodii</name>
    <name type="common">Pseudoalteromonas macleodii</name>
    <dbReference type="NCBI Taxonomy" id="28108"/>
    <lineage>
        <taxon>Bacteria</taxon>
        <taxon>Pseudomonadati</taxon>
        <taxon>Pseudomonadota</taxon>
        <taxon>Gammaproteobacteria</taxon>
        <taxon>Alteromonadales</taxon>
        <taxon>Alteromonadaceae</taxon>
        <taxon>Alteromonas/Salinimonas group</taxon>
        <taxon>Alteromonas</taxon>
    </lineage>
</organism>
<accession>A0A126Q248</accession>
<dbReference type="Proteomes" id="UP000063991">
    <property type="component" value="Chromosome"/>
</dbReference>
<dbReference type="GO" id="GO:0000018">
    <property type="term" value="P:regulation of DNA recombination"/>
    <property type="evidence" value="ECO:0007669"/>
    <property type="project" value="TreeGrafter"/>
</dbReference>
<protein>
    <recommendedName>
        <fullName evidence="3">Recombination-associated protein RdgC</fullName>
    </recommendedName>
</protein>
<evidence type="ECO:0000313" key="6">
    <source>
        <dbReference type="EMBL" id="AMJ98539.1"/>
    </source>
</evidence>
<dbReference type="AlphaFoldDB" id="A0A126Q248"/>